<dbReference type="PANTHER" id="PTHR33710:SF62">
    <property type="entry name" value="DUF4283 DOMAIN PROTEIN"/>
    <property type="match status" value="1"/>
</dbReference>
<dbReference type="Proteomes" id="UP000595140">
    <property type="component" value="Unassembled WGS sequence"/>
</dbReference>
<reference evidence="1 2" key="1">
    <citation type="submission" date="2018-04" db="EMBL/GenBank/DDBJ databases">
        <authorList>
            <person name="Vogel A."/>
        </authorList>
    </citation>
    <scope>NUCLEOTIDE SEQUENCE [LARGE SCALE GENOMIC DNA]</scope>
</reference>
<evidence type="ECO:0000313" key="2">
    <source>
        <dbReference type="Proteomes" id="UP000595140"/>
    </source>
</evidence>
<keyword evidence="2" id="KW-1185">Reference proteome</keyword>
<gene>
    <name evidence="1" type="ORF">CCAM_LOCUS40879</name>
</gene>
<name>A0A484NDY2_9ASTE</name>
<dbReference type="PANTHER" id="PTHR33710">
    <property type="entry name" value="BNAC02G09200D PROTEIN"/>
    <property type="match status" value="1"/>
</dbReference>
<evidence type="ECO:0008006" key="3">
    <source>
        <dbReference type="Google" id="ProtNLM"/>
    </source>
</evidence>
<dbReference type="EMBL" id="OOIL02006641">
    <property type="protein sequence ID" value="VFQ99103.1"/>
    <property type="molecule type" value="Genomic_DNA"/>
</dbReference>
<sequence>MKGYPFTWERGRGSDSWIEERLDRMVATSAWRQLFGQAIVFNILLRQSDHSAIFLSIHKPHKVARSYRFRFENAWLRDAGCKEVISAAWRETMGMDLPQKLERCGSKLMTWGGEHFHRFGKKIKSLKAEVNKFRDKRDTEGLRKFREADAKLHLLLEQEDVYWRQRAKQHWLRSADANTRFFHQYASHRRKKNLVEKLKGMDGTWCTGEDLAREIHGYYNNIFCSEGSGNSNFFTTIPQKISNALNLTLLSPFTEQETIASCSFGLLRRRLVKYFGAFRSMKGSRGRL</sequence>
<accession>A0A484NDY2</accession>
<proteinExistence type="predicted"/>
<dbReference type="OrthoDB" id="1298693at2759"/>
<protein>
    <recommendedName>
        <fullName evidence="3">Reverse transcriptase</fullName>
    </recommendedName>
</protein>
<evidence type="ECO:0000313" key="1">
    <source>
        <dbReference type="EMBL" id="VFQ99103.1"/>
    </source>
</evidence>
<organism evidence="1 2">
    <name type="scientific">Cuscuta campestris</name>
    <dbReference type="NCBI Taxonomy" id="132261"/>
    <lineage>
        <taxon>Eukaryota</taxon>
        <taxon>Viridiplantae</taxon>
        <taxon>Streptophyta</taxon>
        <taxon>Embryophyta</taxon>
        <taxon>Tracheophyta</taxon>
        <taxon>Spermatophyta</taxon>
        <taxon>Magnoliopsida</taxon>
        <taxon>eudicotyledons</taxon>
        <taxon>Gunneridae</taxon>
        <taxon>Pentapetalae</taxon>
        <taxon>asterids</taxon>
        <taxon>lamiids</taxon>
        <taxon>Solanales</taxon>
        <taxon>Convolvulaceae</taxon>
        <taxon>Cuscuteae</taxon>
        <taxon>Cuscuta</taxon>
        <taxon>Cuscuta subgen. Grammica</taxon>
        <taxon>Cuscuta sect. Cleistogrammica</taxon>
    </lineage>
</organism>
<dbReference type="AlphaFoldDB" id="A0A484NDY2"/>